<comment type="caution">
    <text evidence="2">The sequence shown here is derived from an EMBL/GenBank/DDBJ whole genome shotgun (WGS) entry which is preliminary data.</text>
</comment>
<dbReference type="Proteomes" id="UP000287651">
    <property type="component" value="Unassembled WGS sequence"/>
</dbReference>
<gene>
    <name evidence="2" type="ORF">B296_00042667</name>
</gene>
<reference evidence="2 3" key="1">
    <citation type="journal article" date="2014" name="Agronomy (Basel)">
        <title>A Draft Genome Sequence for Ensete ventricosum, the Drought-Tolerant Tree Against Hunger.</title>
        <authorList>
            <person name="Harrison J."/>
            <person name="Moore K.A."/>
            <person name="Paszkiewicz K."/>
            <person name="Jones T."/>
            <person name="Grant M."/>
            <person name="Ambacheew D."/>
            <person name="Muzemil S."/>
            <person name="Studholme D.J."/>
        </authorList>
    </citation>
    <scope>NUCLEOTIDE SEQUENCE [LARGE SCALE GENOMIC DNA]</scope>
</reference>
<evidence type="ECO:0000313" key="3">
    <source>
        <dbReference type="Proteomes" id="UP000287651"/>
    </source>
</evidence>
<protein>
    <submittedName>
        <fullName evidence="2">Uncharacterized protein</fullName>
    </submittedName>
</protein>
<proteinExistence type="predicted"/>
<dbReference type="EMBL" id="AMZH03019120">
    <property type="protein sequence ID" value="RRT40774.1"/>
    <property type="molecule type" value="Genomic_DNA"/>
</dbReference>
<dbReference type="AlphaFoldDB" id="A0A426XMT1"/>
<name>A0A426XMT1_ENSVE</name>
<accession>A0A426XMT1</accession>
<organism evidence="2 3">
    <name type="scientific">Ensete ventricosum</name>
    <name type="common">Abyssinian banana</name>
    <name type="synonym">Musa ensete</name>
    <dbReference type="NCBI Taxonomy" id="4639"/>
    <lineage>
        <taxon>Eukaryota</taxon>
        <taxon>Viridiplantae</taxon>
        <taxon>Streptophyta</taxon>
        <taxon>Embryophyta</taxon>
        <taxon>Tracheophyta</taxon>
        <taxon>Spermatophyta</taxon>
        <taxon>Magnoliopsida</taxon>
        <taxon>Liliopsida</taxon>
        <taxon>Zingiberales</taxon>
        <taxon>Musaceae</taxon>
        <taxon>Ensete</taxon>
    </lineage>
</organism>
<feature type="compositionally biased region" description="Basic and acidic residues" evidence="1">
    <location>
        <begin position="1"/>
        <end position="20"/>
    </location>
</feature>
<sequence>MERIHDRHATSRNDSRECGVHTRPAHPVSKRSFCAGAHSIRVGPRSFDEVTIPSRFGVRFVDDVSETNSGSIGSVGAGFGSLSTFY</sequence>
<feature type="region of interest" description="Disordered" evidence="1">
    <location>
        <begin position="1"/>
        <end position="24"/>
    </location>
</feature>
<evidence type="ECO:0000313" key="2">
    <source>
        <dbReference type="EMBL" id="RRT40774.1"/>
    </source>
</evidence>
<evidence type="ECO:0000256" key="1">
    <source>
        <dbReference type="SAM" id="MobiDB-lite"/>
    </source>
</evidence>